<reference evidence="1 2" key="1">
    <citation type="journal article" date="2019" name="Emerg. Microbes Infect.">
        <title>Comprehensive subspecies identification of 175 nontuberculous mycobacteria species based on 7547 genomic profiles.</title>
        <authorList>
            <person name="Matsumoto Y."/>
            <person name="Kinjo T."/>
            <person name="Motooka D."/>
            <person name="Nabeya D."/>
            <person name="Jung N."/>
            <person name="Uechi K."/>
            <person name="Horii T."/>
            <person name="Iida T."/>
            <person name="Fujita J."/>
            <person name="Nakamura S."/>
        </authorList>
    </citation>
    <scope>NUCLEOTIDE SEQUENCE [LARGE SCALE GENOMIC DNA]</scope>
    <source>
        <strain evidence="1 2">JCM 6376</strain>
    </source>
</reference>
<gene>
    <name evidence="1" type="ORF">MAIC_05690</name>
</gene>
<accession>A0AAD1HK97</accession>
<evidence type="ECO:0000313" key="1">
    <source>
        <dbReference type="EMBL" id="BBX05766.1"/>
    </source>
</evidence>
<dbReference type="KEGG" id="maic:MAIC_05690"/>
<evidence type="ECO:0008006" key="3">
    <source>
        <dbReference type="Google" id="ProtNLM"/>
    </source>
</evidence>
<dbReference type="EMBL" id="AP022561">
    <property type="protein sequence ID" value="BBX05766.1"/>
    <property type="molecule type" value="Genomic_DNA"/>
</dbReference>
<protein>
    <recommendedName>
        <fullName evidence="3">Cullin, a subunit of E3 ubiquitin ligase</fullName>
    </recommendedName>
</protein>
<dbReference type="Gene3D" id="3.40.960.10">
    <property type="entry name" value="VSR Endonuclease"/>
    <property type="match status" value="1"/>
</dbReference>
<keyword evidence="2" id="KW-1185">Reference proteome</keyword>
<dbReference type="SUPFAM" id="SSF52980">
    <property type="entry name" value="Restriction endonuclease-like"/>
    <property type="match status" value="1"/>
</dbReference>
<dbReference type="InterPro" id="IPR011335">
    <property type="entry name" value="Restrct_endonuc-II-like"/>
</dbReference>
<name>A0AAD1HK97_9MYCO</name>
<evidence type="ECO:0000313" key="2">
    <source>
        <dbReference type="Proteomes" id="UP000467327"/>
    </source>
</evidence>
<dbReference type="Proteomes" id="UP000467327">
    <property type="component" value="Chromosome"/>
</dbReference>
<proteinExistence type="predicted"/>
<dbReference type="RefSeq" id="WP_115317456.1">
    <property type="nucleotide sequence ID" value="NZ_AP022561.1"/>
</dbReference>
<sequence>MEDEPFIGSEALSAGRLTRHDLRTKFRAVHRDVYIPAGAELSPVLRATACWLRSRRRGVLVGFSASAVHGARWIDIRRAAEISDSNRRPTPAVIARACGIESDEMCLKAGMAVTTPARTALDLLCWYPTDVAITAVDALARATRLKVADVELLAERHQGRRGIVRARAALNLVDPGSESPKETWLRLVIVRAGFPRPQTQIPVYNEYGVLIAELDMGYEDRKIAFEYEGAHHRIDRRQRDRDIRRFEDLAELGWVVVRFTSEDTAGTVKRRVAAALARRQ</sequence>
<organism evidence="1 2">
    <name type="scientific">Mycolicibacterium aichiense</name>
    <dbReference type="NCBI Taxonomy" id="1799"/>
    <lineage>
        <taxon>Bacteria</taxon>
        <taxon>Bacillati</taxon>
        <taxon>Actinomycetota</taxon>
        <taxon>Actinomycetes</taxon>
        <taxon>Mycobacteriales</taxon>
        <taxon>Mycobacteriaceae</taxon>
        <taxon>Mycolicibacterium</taxon>
    </lineage>
</organism>
<dbReference type="AlphaFoldDB" id="A0AAD1HK97"/>